<reference evidence="2 3" key="1">
    <citation type="submission" date="2019-06" db="EMBL/GenBank/DDBJ databases">
        <title>Sequencing the genomes of 1000 actinobacteria strains.</title>
        <authorList>
            <person name="Klenk H.-P."/>
        </authorList>
    </citation>
    <scope>NUCLEOTIDE SEQUENCE [LARGE SCALE GENOMIC DNA]</scope>
    <source>
        <strain evidence="2 3">DSM 44826</strain>
    </source>
</reference>
<evidence type="ECO:0000313" key="3">
    <source>
        <dbReference type="Proteomes" id="UP000317940"/>
    </source>
</evidence>
<organism evidence="2 3">
    <name type="scientific">Kitasatospora viridis</name>
    <dbReference type="NCBI Taxonomy" id="281105"/>
    <lineage>
        <taxon>Bacteria</taxon>
        <taxon>Bacillati</taxon>
        <taxon>Actinomycetota</taxon>
        <taxon>Actinomycetes</taxon>
        <taxon>Kitasatosporales</taxon>
        <taxon>Streptomycetaceae</taxon>
        <taxon>Kitasatospora</taxon>
    </lineage>
</organism>
<protein>
    <submittedName>
        <fullName evidence="2">Uncharacterized protein</fullName>
    </submittedName>
</protein>
<comment type="caution">
    <text evidence="2">The sequence shown here is derived from an EMBL/GenBank/DDBJ whole genome shotgun (WGS) entry which is preliminary data.</text>
</comment>
<proteinExistence type="predicted"/>
<evidence type="ECO:0000313" key="2">
    <source>
        <dbReference type="EMBL" id="TWF91486.1"/>
    </source>
</evidence>
<evidence type="ECO:0000256" key="1">
    <source>
        <dbReference type="SAM" id="MobiDB-lite"/>
    </source>
</evidence>
<accession>A0A561TWJ6</accession>
<dbReference type="EMBL" id="VIWT01000002">
    <property type="protein sequence ID" value="TWF91486.1"/>
    <property type="molecule type" value="Genomic_DNA"/>
</dbReference>
<dbReference type="AlphaFoldDB" id="A0A561TWJ6"/>
<sequence>MSSTGGSRGRLGCGSRVLAAFDKAGRPHAGVAARVAARLITEREPDGDGRQQKEGHEDR</sequence>
<dbReference type="Proteomes" id="UP000317940">
    <property type="component" value="Unassembled WGS sequence"/>
</dbReference>
<gene>
    <name evidence="2" type="ORF">FHX73_12601</name>
</gene>
<keyword evidence="3" id="KW-1185">Reference proteome</keyword>
<name>A0A561TWJ6_9ACTN</name>
<feature type="region of interest" description="Disordered" evidence="1">
    <location>
        <begin position="40"/>
        <end position="59"/>
    </location>
</feature>